<name>A0A914PVN5_9BILA</name>
<evidence type="ECO:0000313" key="2">
    <source>
        <dbReference type="Proteomes" id="UP000887578"/>
    </source>
</evidence>
<keyword evidence="2" id="KW-1185">Reference proteome</keyword>
<feature type="compositionally biased region" description="Low complexity" evidence="1">
    <location>
        <begin position="9"/>
        <end position="28"/>
    </location>
</feature>
<evidence type="ECO:0000256" key="1">
    <source>
        <dbReference type="SAM" id="MobiDB-lite"/>
    </source>
</evidence>
<proteinExistence type="predicted"/>
<dbReference type="Proteomes" id="UP000887578">
    <property type="component" value="Unplaced"/>
</dbReference>
<dbReference type="AlphaFoldDB" id="A0A914PVN5"/>
<evidence type="ECO:0000313" key="3">
    <source>
        <dbReference type="WBParaSite" id="PDA_v2.g22819.t1"/>
    </source>
</evidence>
<protein>
    <submittedName>
        <fullName evidence="3">Uncharacterized protein</fullName>
    </submittedName>
</protein>
<accession>A0A914PVN5</accession>
<organism evidence="2 3">
    <name type="scientific">Panagrolaimus davidi</name>
    <dbReference type="NCBI Taxonomy" id="227884"/>
    <lineage>
        <taxon>Eukaryota</taxon>
        <taxon>Metazoa</taxon>
        <taxon>Ecdysozoa</taxon>
        <taxon>Nematoda</taxon>
        <taxon>Chromadorea</taxon>
        <taxon>Rhabditida</taxon>
        <taxon>Tylenchina</taxon>
        <taxon>Panagrolaimomorpha</taxon>
        <taxon>Panagrolaimoidea</taxon>
        <taxon>Panagrolaimidae</taxon>
        <taxon>Panagrolaimus</taxon>
    </lineage>
</organism>
<reference evidence="3" key="1">
    <citation type="submission" date="2022-11" db="UniProtKB">
        <authorList>
            <consortium name="WormBaseParasite"/>
        </authorList>
    </citation>
    <scope>IDENTIFICATION</scope>
</reference>
<feature type="region of interest" description="Disordered" evidence="1">
    <location>
        <begin position="1"/>
        <end position="46"/>
    </location>
</feature>
<sequence>MSGRKNGLAADGIAGGANEIAGNVSPPLDSDESDSSKSSGKPNLAPVNQFFMTSLSYNFSKKEYLRGKRVNA</sequence>
<dbReference type="WBParaSite" id="PDA_v2.g22819.t1">
    <property type="protein sequence ID" value="PDA_v2.g22819.t1"/>
    <property type="gene ID" value="PDA_v2.g22819"/>
</dbReference>